<dbReference type="EMBL" id="QYYD01000021">
    <property type="protein sequence ID" value="RJF69756.1"/>
    <property type="molecule type" value="Genomic_DNA"/>
</dbReference>
<keyword evidence="4 8" id="KW-0067">ATP-binding</keyword>
<dbReference type="InterPro" id="IPR003593">
    <property type="entry name" value="AAA+_ATPase"/>
</dbReference>
<dbReference type="PROSITE" id="PS50893">
    <property type="entry name" value="ABC_TRANSPORTER_2"/>
    <property type="match status" value="1"/>
</dbReference>
<evidence type="ECO:0000256" key="6">
    <source>
        <dbReference type="ARBA" id="ARBA00024722"/>
    </source>
</evidence>
<evidence type="ECO:0000259" key="7">
    <source>
        <dbReference type="PROSITE" id="PS50893"/>
    </source>
</evidence>
<dbReference type="OrthoDB" id="7846240at2"/>
<dbReference type="GO" id="GO:0016887">
    <property type="term" value="F:ATP hydrolysis activity"/>
    <property type="evidence" value="ECO:0007669"/>
    <property type="project" value="InterPro"/>
</dbReference>
<reference evidence="8 9" key="1">
    <citation type="submission" date="2018-09" db="EMBL/GenBank/DDBJ databases">
        <title>Draft genome sequence of Rhodopseudomonas palustris 2.1.18.</title>
        <authorList>
            <person name="Robertson S.L."/>
            <person name="Meyer T.E."/>
            <person name="Kyndt J.A."/>
        </authorList>
    </citation>
    <scope>NUCLEOTIDE SEQUENCE [LARGE SCALE GENOMIC DNA]</scope>
    <source>
        <strain evidence="8 9">2.1.18</strain>
    </source>
</reference>
<dbReference type="GO" id="GO:0005524">
    <property type="term" value="F:ATP binding"/>
    <property type="evidence" value="ECO:0007669"/>
    <property type="project" value="UniProtKB-KW"/>
</dbReference>
<organism evidence="8 9">
    <name type="scientific">Rhodopseudomonas palustris</name>
    <dbReference type="NCBI Taxonomy" id="1076"/>
    <lineage>
        <taxon>Bacteria</taxon>
        <taxon>Pseudomonadati</taxon>
        <taxon>Pseudomonadota</taxon>
        <taxon>Alphaproteobacteria</taxon>
        <taxon>Hyphomicrobiales</taxon>
        <taxon>Nitrobacteraceae</taxon>
        <taxon>Rhodopseudomonas</taxon>
    </lineage>
</organism>
<dbReference type="GO" id="GO:0015807">
    <property type="term" value="P:L-amino acid transport"/>
    <property type="evidence" value="ECO:0007669"/>
    <property type="project" value="TreeGrafter"/>
</dbReference>
<dbReference type="Gene3D" id="3.40.50.300">
    <property type="entry name" value="P-loop containing nucleotide triphosphate hydrolases"/>
    <property type="match status" value="1"/>
</dbReference>
<evidence type="ECO:0000256" key="3">
    <source>
        <dbReference type="ARBA" id="ARBA00022741"/>
    </source>
</evidence>
<evidence type="ECO:0000313" key="8">
    <source>
        <dbReference type="EMBL" id="RJF69756.1"/>
    </source>
</evidence>
<protein>
    <submittedName>
        <fullName evidence="8">ABC transporter ATP-binding protein</fullName>
    </submittedName>
</protein>
<dbReference type="GO" id="GO:0015658">
    <property type="term" value="F:branched-chain amino acid transmembrane transporter activity"/>
    <property type="evidence" value="ECO:0007669"/>
    <property type="project" value="TreeGrafter"/>
</dbReference>
<keyword evidence="5" id="KW-0029">Amino-acid transport</keyword>
<dbReference type="AlphaFoldDB" id="A0A418V1H3"/>
<gene>
    <name evidence="8" type="ORF">D4Q52_19080</name>
</gene>
<dbReference type="Proteomes" id="UP000285523">
    <property type="component" value="Unassembled WGS sequence"/>
</dbReference>
<comment type="function">
    <text evidence="6">Involved in beta-(1--&gt;2)glucan export. Transmembrane domains (TMD) form a pore in the inner membrane and the ATP-binding domain (NBD) is responsible for energy generation.</text>
</comment>
<dbReference type="PROSITE" id="PS00211">
    <property type="entry name" value="ABC_TRANSPORTER_1"/>
    <property type="match status" value="1"/>
</dbReference>
<name>A0A418V1H3_RHOPL</name>
<dbReference type="InterPro" id="IPR052156">
    <property type="entry name" value="BCAA_Transport_ATP-bd_LivF"/>
</dbReference>
<evidence type="ECO:0000256" key="1">
    <source>
        <dbReference type="ARBA" id="ARBA00005417"/>
    </source>
</evidence>
<comment type="caution">
    <text evidence="8">The sequence shown here is derived from an EMBL/GenBank/DDBJ whole genome shotgun (WGS) entry which is preliminary data.</text>
</comment>
<dbReference type="InterPro" id="IPR027417">
    <property type="entry name" value="P-loop_NTPase"/>
</dbReference>
<dbReference type="SMART" id="SM00382">
    <property type="entry name" value="AAA"/>
    <property type="match status" value="1"/>
</dbReference>
<accession>A0A418V1H3</accession>
<feature type="domain" description="ABC transporter" evidence="7">
    <location>
        <begin position="2"/>
        <end position="229"/>
    </location>
</feature>
<evidence type="ECO:0000313" key="9">
    <source>
        <dbReference type="Proteomes" id="UP000285523"/>
    </source>
</evidence>
<comment type="similarity">
    <text evidence="1">Belongs to the ABC transporter superfamily.</text>
</comment>
<dbReference type="Pfam" id="PF00005">
    <property type="entry name" value="ABC_tran"/>
    <property type="match status" value="1"/>
</dbReference>
<sequence>MLELRDADVFYGKAQALHRVSFAVTPGDIVALIGRNGAGKSTLLRALAGAHALSHGERRLGGEDITRLPTYVCSRRGIGLVPENRQIFSNLTAEENLRLVEVLHPRGYWTRERVYALFPRLAERRKANGVSLSGGEQQMLAIGRALLANPHYLLLDEPTEGLAPVIIDAIIAAIGEIHQQGTAVVLVEQNFKVPQMLATHFHLIDSGRLTWSGPAGQLDEARDLLIVARH</sequence>
<dbReference type="InterPro" id="IPR017871">
    <property type="entry name" value="ABC_transporter-like_CS"/>
</dbReference>
<evidence type="ECO:0000256" key="5">
    <source>
        <dbReference type="ARBA" id="ARBA00022970"/>
    </source>
</evidence>
<evidence type="ECO:0000256" key="2">
    <source>
        <dbReference type="ARBA" id="ARBA00022448"/>
    </source>
</evidence>
<dbReference type="InterPro" id="IPR003439">
    <property type="entry name" value="ABC_transporter-like_ATP-bd"/>
</dbReference>
<evidence type="ECO:0000256" key="4">
    <source>
        <dbReference type="ARBA" id="ARBA00022840"/>
    </source>
</evidence>
<dbReference type="RefSeq" id="WP_119858164.1">
    <property type="nucleotide sequence ID" value="NZ_QYYD01000021.1"/>
</dbReference>
<dbReference type="PANTHER" id="PTHR43820">
    <property type="entry name" value="HIGH-AFFINITY BRANCHED-CHAIN AMINO ACID TRANSPORT ATP-BINDING PROTEIN LIVF"/>
    <property type="match status" value="1"/>
</dbReference>
<keyword evidence="3" id="KW-0547">Nucleotide-binding</keyword>
<dbReference type="SUPFAM" id="SSF52540">
    <property type="entry name" value="P-loop containing nucleoside triphosphate hydrolases"/>
    <property type="match status" value="1"/>
</dbReference>
<dbReference type="PANTHER" id="PTHR43820:SF2">
    <property type="entry name" value="ABC TRANSPORTER ATP-BINDING PROTEIN"/>
    <property type="match status" value="1"/>
</dbReference>
<proteinExistence type="inferred from homology"/>
<dbReference type="CDD" id="cd03224">
    <property type="entry name" value="ABC_TM1139_LivF_branched"/>
    <property type="match status" value="1"/>
</dbReference>
<keyword evidence="2" id="KW-0813">Transport</keyword>